<evidence type="ECO:0000313" key="1">
    <source>
        <dbReference type="EMBL" id="GAB1310820.1"/>
    </source>
</evidence>
<dbReference type="RefSeq" id="XP_070912553.1">
    <property type="nucleotide sequence ID" value="XM_071056452.1"/>
</dbReference>
<gene>
    <name evidence="1" type="ORF">MFIFM68171_01030</name>
</gene>
<dbReference type="EMBL" id="BAAFSV010000001">
    <property type="protein sequence ID" value="GAB1310820.1"/>
    <property type="molecule type" value="Genomic_DNA"/>
</dbReference>
<proteinExistence type="predicted"/>
<keyword evidence="2" id="KW-1185">Reference proteome</keyword>
<evidence type="ECO:0000313" key="2">
    <source>
        <dbReference type="Proteomes" id="UP001628179"/>
    </source>
</evidence>
<dbReference type="Pfam" id="PF14441">
    <property type="entry name" value="OTT_1508_deam"/>
    <property type="match status" value="1"/>
</dbReference>
<dbReference type="InterPro" id="IPR027796">
    <property type="entry name" value="OTT_1508_deam-like"/>
</dbReference>
<sequence>MTSTTLSRSAELLAENVAILSLFSRAPIAPQANPRIPALLKRDAGRLLQFEQEERLTGTLAFISGVSDDPCHVIALCVEELVGGDGVRIVVAINKKTPEAGTGILERIKKGLENIFGHLSRIRNDDYASLEGQVFRAVVDMCEKRILGRIASQRPGAAYSKKGKALFGAVIQQIVNAVLNHGNKKIYKTDIESFESAASLLRQRLARLEACKAEDVVLRIEDVIRAAYRLNKTSDFDKIFSGIGKLARYLECALYLLELSKKKSRLFERTVITTVSLDPALFSRSVKVPAECSLTTCLARCQSGARIIYDARNICSRLQTNPGKKSSDFMSTVKKVLGESRVHAEIQIVSYYELHPAVKRPRVIRSSKDACYLCNLFIQLHGAFYMPRTHGNLYCGWRFLPIRALSEVQIRFNRALESRIRDTIQNIMAAPNPSPILSLNSNESTVFSLSSSMSSLASFGQAVPSFGKELTNILEPASILFTAHTRTKIPTYTTETGLMTILPEFLTSLTSHRPGGAESDARVQLHWLPVDRAAAFYIARPRGFIPLETVKKGVDVDVGNGDGVYLAYGGEVVTVEVFRGAAARR</sequence>
<dbReference type="GeneID" id="98171775"/>
<protein>
    <submittedName>
        <fullName evidence="1">Uncharacterized protein</fullName>
    </submittedName>
</protein>
<comment type="caution">
    <text evidence="1">The sequence shown here is derived from an EMBL/GenBank/DDBJ whole genome shotgun (WGS) entry which is preliminary data.</text>
</comment>
<name>A0ABQ0FZ88_9PEZI</name>
<reference evidence="1 2" key="1">
    <citation type="submission" date="2024-09" db="EMBL/GenBank/DDBJ databases">
        <title>Itraconazole resistance in Madurella fahalii resulting from another homologue of gene encoding cytochrome P450 14-alpha sterol demethylase (CYP51).</title>
        <authorList>
            <person name="Yoshioka I."/>
            <person name="Fahal A.H."/>
            <person name="Kaneko S."/>
            <person name="Yaguchi T."/>
        </authorList>
    </citation>
    <scope>NUCLEOTIDE SEQUENCE [LARGE SCALE GENOMIC DNA]</scope>
    <source>
        <strain evidence="1 2">IFM 68171</strain>
    </source>
</reference>
<dbReference type="Proteomes" id="UP001628179">
    <property type="component" value="Unassembled WGS sequence"/>
</dbReference>
<organism evidence="1 2">
    <name type="scientific">Madurella fahalii</name>
    <dbReference type="NCBI Taxonomy" id="1157608"/>
    <lineage>
        <taxon>Eukaryota</taxon>
        <taxon>Fungi</taxon>
        <taxon>Dikarya</taxon>
        <taxon>Ascomycota</taxon>
        <taxon>Pezizomycotina</taxon>
        <taxon>Sordariomycetes</taxon>
        <taxon>Sordariomycetidae</taxon>
        <taxon>Sordariales</taxon>
        <taxon>Sordariales incertae sedis</taxon>
        <taxon>Madurella</taxon>
    </lineage>
</organism>
<accession>A0ABQ0FZ88</accession>